<feature type="domain" description="PRC-barrel" evidence="2">
    <location>
        <begin position="45"/>
        <end position="111"/>
    </location>
</feature>
<sequence length="160" mass="17473">MLKTILRVGSTFVACAALAVPVLAQAPVPQPAPGTPVQPNAEPQAYRAKQVLGSKVNLQNSTSVGTVEDIVFDQNGTIEYLIVENEGKMVTAPWTAATFNPQLRTAVINITPQQYQAIPTFTTTTYPNFYAPTYRTQVYGYYGLTPGQLRRAERRGVIQP</sequence>
<name>A0A225DAV3_9BACT</name>
<dbReference type="InterPro" id="IPR011033">
    <property type="entry name" value="PRC_barrel-like_sf"/>
</dbReference>
<dbReference type="Gene3D" id="2.30.30.240">
    <property type="entry name" value="PRC-barrel domain"/>
    <property type="match status" value="1"/>
</dbReference>
<gene>
    <name evidence="3" type="ORF">FRUB_09347</name>
</gene>
<keyword evidence="1" id="KW-0732">Signal</keyword>
<feature type="signal peptide" evidence="1">
    <location>
        <begin position="1"/>
        <end position="19"/>
    </location>
</feature>
<evidence type="ECO:0000313" key="4">
    <source>
        <dbReference type="Proteomes" id="UP000214646"/>
    </source>
</evidence>
<dbReference type="OrthoDB" id="290330at2"/>
<reference evidence="4" key="1">
    <citation type="submission" date="2017-06" db="EMBL/GenBank/DDBJ databases">
        <title>Genome analysis of Fimbriiglobus ruber SP5, the first member of the order Planctomycetales with confirmed chitinolytic capability.</title>
        <authorList>
            <person name="Ravin N.V."/>
            <person name="Rakitin A.L."/>
            <person name="Ivanova A.A."/>
            <person name="Beletsky A.V."/>
            <person name="Kulichevskaya I.S."/>
            <person name="Mardanov A.V."/>
            <person name="Dedysh S.N."/>
        </authorList>
    </citation>
    <scope>NUCLEOTIDE SEQUENCE [LARGE SCALE GENOMIC DNA]</scope>
    <source>
        <strain evidence="4">SP5</strain>
    </source>
</reference>
<evidence type="ECO:0000256" key="1">
    <source>
        <dbReference type="SAM" id="SignalP"/>
    </source>
</evidence>
<feature type="chain" id="PRO_5012510941" description="PRC-barrel domain-containing protein" evidence="1">
    <location>
        <begin position="20"/>
        <end position="160"/>
    </location>
</feature>
<evidence type="ECO:0000259" key="2">
    <source>
        <dbReference type="Pfam" id="PF05239"/>
    </source>
</evidence>
<dbReference type="EMBL" id="NIDE01000017">
    <property type="protein sequence ID" value="OWK36784.1"/>
    <property type="molecule type" value="Genomic_DNA"/>
</dbReference>
<organism evidence="3 4">
    <name type="scientific">Fimbriiglobus ruber</name>
    <dbReference type="NCBI Taxonomy" id="1908690"/>
    <lineage>
        <taxon>Bacteria</taxon>
        <taxon>Pseudomonadati</taxon>
        <taxon>Planctomycetota</taxon>
        <taxon>Planctomycetia</taxon>
        <taxon>Gemmatales</taxon>
        <taxon>Gemmataceae</taxon>
        <taxon>Fimbriiglobus</taxon>
    </lineage>
</organism>
<dbReference type="InterPro" id="IPR027275">
    <property type="entry name" value="PRC-brl_dom"/>
</dbReference>
<keyword evidence="4" id="KW-1185">Reference proteome</keyword>
<dbReference type="Proteomes" id="UP000214646">
    <property type="component" value="Unassembled WGS sequence"/>
</dbReference>
<dbReference type="RefSeq" id="WP_161968013.1">
    <property type="nucleotide sequence ID" value="NZ_NIDE01000017.1"/>
</dbReference>
<evidence type="ECO:0000313" key="3">
    <source>
        <dbReference type="EMBL" id="OWK36784.1"/>
    </source>
</evidence>
<comment type="caution">
    <text evidence="3">The sequence shown here is derived from an EMBL/GenBank/DDBJ whole genome shotgun (WGS) entry which is preliminary data.</text>
</comment>
<dbReference type="Pfam" id="PF05239">
    <property type="entry name" value="PRC"/>
    <property type="match status" value="1"/>
</dbReference>
<accession>A0A225DAV3</accession>
<dbReference type="SUPFAM" id="SSF50346">
    <property type="entry name" value="PRC-barrel domain"/>
    <property type="match status" value="1"/>
</dbReference>
<protein>
    <recommendedName>
        <fullName evidence="2">PRC-barrel domain-containing protein</fullName>
    </recommendedName>
</protein>
<proteinExistence type="predicted"/>
<dbReference type="AlphaFoldDB" id="A0A225DAV3"/>